<dbReference type="RefSeq" id="WP_014456154.1">
    <property type="nucleotide sequence ID" value="NC_017098.1"/>
</dbReference>
<keyword evidence="6" id="KW-0963">Cytoplasm</keyword>
<dbReference type="Proteomes" id="UP000007383">
    <property type="component" value="Chromosome"/>
</dbReference>
<dbReference type="Gene3D" id="1.10.150.170">
    <property type="entry name" value="Putative methyltransferase TM0872, insert domain"/>
    <property type="match status" value="1"/>
</dbReference>
<dbReference type="EMBL" id="CP003282">
    <property type="protein sequence ID" value="AFG38171.1"/>
    <property type="molecule type" value="Genomic_DNA"/>
</dbReference>
<dbReference type="HOGENOM" id="CLU_038422_3_0_12"/>
<dbReference type="AlphaFoldDB" id="H9UKX8"/>
<dbReference type="Gene3D" id="3.40.50.150">
    <property type="entry name" value="Vaccinia Virus protein VP39"/>
    <property type="match status" value="1"/>
</dbReference>
<evidence type="ECO:0000256" key="5">
    <source>
        <dbReference type="ARBA" id="ARBA00022691"/>
    </source>
</evidence>
<dbReference type="EC" id="2.1.1.199" evidence="6"/>
<evidence type="ECO:0000256" key="6">
    <source>
        <dbReference type="HAMAP-Rule" id="MF_01007"/>
    </source>
</evidence>
<dbReference type="PIRSF" id="PIRSF004486">
    <property type="entry name" value="MraW"/>
    <property type="match status" value="1"/>
</dbReference>
<dbReference type="SUPFAM" id="SSF81799">
    <property type="entry name" value="Putative methyltransferase TM0872, insert domain"/>
    <property type="match status" value="1"/>
</dbReference>
<dbReference type="NCBIfam" id="TIGR00006">
    <property type="entry name" value="16S rRNA (cytosine(1402)-N(4))-methyltransferase RsmH"/>
    <property type="match status" value="1"/>
</dbReference>
<keyword evidence="2 6" id="KW-0698">rRNA processing</keyword>
<name>H9UKX8_SPIAZ</name>
<feature type="binding site" evidence="6">
    <location>
        <position position="107"/>
    </location>
    <ligand>
        <name>S-adenosyl-L-methionine</name>
        <dbReference type="ChEBI" id="CHEBI:59789"/>
    </ligand>
</feature>
<comment type="similarity">
    <text evidence="1 6">Belongs to the methyltransferase superfamily. RsmH family.</text>
</comment>
<comment type="function">
    <text evidence="6">Specifically methylates the N4 position of cytidine in position 1402 (C1402) of 16S rRNA.</text>
</comment>
<evidence type="ECO:0000256" key="4">
    <source>
        <dbReference type="ARBA" id="ARBA00022679"/>
    </source>
</evidence>
<feature type="binding site" evidence="6">
    <location>
        <begin position="35"/>
        <end position="37"/>
    </location>
    <ligand>
        <name>S-adenosyl-L-methionine</name>
        <dbReference type="ChEBI" id="CHEBI:59789"/>
    </ligand>
</feature>
<dbReference type="SUPFAM" id="SSF53335">
    <property type="entry name" value="S-adenosyl-L-methionine-dependent methyltransferases"/>
    <property type="match status" value="1"/>
</dbReference>
<proteinExistence type="inferred from homology"/>
<dbReference type="InterPro" id="IPR002903">
    <property type="entry name" value="RsmH"/>
</dbReference>
<keyword evidence="8" id="KW-1185">Reference proteome</keyword>
<feature type="binding site" evidence="6">
    <location>
        <position position="100"/>
    </location>
    <ligand>
        <name>S-adenosyl-L-methionine</name>
        <dbReference type="ChEBI" id="CHEBI:59789"/>
    </ligand>
</feature>
<accession>H9UKX8</accession>
<comment type="subcellular location">
    <subcellularLocation>
        <location evidence="6">Cytoplasm</location>
    </subcellularLocation>
</comment>
<organism evidence="7 8">
    <name type="scientific">Spirochaeta africana (strain ATCC 700263 / DSM 8902 / Z-7692)</name>
    <dbReference type="NCBI Taxonomy" id="889378"/>
    <lineage>
        <taxon>Bacteria</taxon>
        <taxon>Pseudomonadati</taxon>
        <taxon>Spirochaetota</taxon>
        <taxon>Spirochaetia</taxon>
        <taxon>Spirochaetales</taxon>
        <taxon>Spirochaetaceae</taxon>
        <taxon>Spirochaeta</taxon>
    </lineage>
</organism>
<dbReference type="InterPro" id="IPR029063">
    <property type="entry name" value="SAM-dependent_MTases_sf"/>
</dbReference>
<gene>
    <name evidence="6" type="primary">rsmH</name>
    <name evidence="7" type="ordered locus">Spiaf_2123</name>
</gene>
<dbReference type="GO" id="GO:0070475">
    <property type="term" value="P:rRNA base methylation"/>
    <property type="evidence" value="ECO:0007669"/>
    <property type="project" value="UniProtKB-UniRule"/>
</dbReference>
<reference evidence="8" key="1">
    <citation type="journal article" date="2013" name="Stand. Genomic Sci.">
        <title>Complete genome sequence of the halophilic bacterium Spirochaeta africana type strain (Z-7692(T)) from the alkaline Lake Magadi in the East African Rift.</title>
        <authorList>
            <person name="Liolos K."/>
            <person name="Abt B."/>
            <person name="Scheuner C."/>
            <person name="Teshima H."/>
            <person name="Held B."/>
            <person name="Lapidus A."/>
            <person name="Nolan M."/>
            <person name="Lucas S."/>
            <person name="Deshpande S."/>
            <person name="Cheng J.F."/>
            <person name="Tapia R."/>
            <person name="Goodwin L.A."/>
            <person name="Pitluck S."/>
            <person name="Pagani I."/>
            <person name="Ivanova N."/>
            <person name="Mavromatis K."/>
            <person name="Mikhailova N."/>
            <person name="Huntemann M."/>
            <person name="Pati A."/>
            <person name="Chen A."/>
            <person name="Palaniappan K."/>
            <person name="Land M."/>
            <person name="Rohde M."/>
            <person name="Tindall B.J."/>
            <person name="Detter J.C."/>
            <person name="Goker M."/>
            <person name="Bristow J."/>
            <person name="Eisen J.A."/>
            <person name="Markowitz V."/>
            <person name="Hugenholtz P."/>
            <person name="Woyke T."/>
            <person name="Klenk H.P."/>
            <person name="Kyrpides N.C."/>
        </authorList>
    </citation>
    <scope>NUCLEOTIDE SEQUENCE</scope>
    <source>
        <strain evidence="8">ATCC 700263 / DSM 8902 / Z-7692</strain>
    </source>
</reference>
<dbReference type="OrthoDB" id="9806637at2"/>
<feature type="binding site" evidence="6">
    <location>
        <position position="54"/>
    </location>
    <ligand>
        <name>S-adenosyl-L-methionine</name>
        <dbReference type="ChEBI" id="CHEBI:59789"/>
    </ligand>
</feature>
<feature type="binding site" evidence="6">
    <location>
        <position position="81"/>
    </location>
    <ligand>
        <name>S-adenosyl-L-methionine</name>
        <dbReference type="ChEBI" id="CHEBI:59789"/>
    </ligand>
</feature>
<comment type="catalytic activity">
    <reaction evidence="6">
        <text>cytidine(1402) in 16S rRNA + S-adenosyl-L-methionine = N(4)-methylcytidine(1402) in 16S rRNA + S-adenosyl-L-homocysteine + H(+)</text>
        <dbReference type="Rhea" id="RHEA:42928"/>
        <dbReference type="Rhea" id="RHEA-COMP:10286"/>
        <dbReference type="Rhea" id="RHEA-COMP:10287"/>
        <dbReference type="ChEBI" id="CHEBI:15378"/>
        <dbReference type="ChEBI" id="CHEBI:57856"/>
        <dbReference type="ChEBI" id="CHEBI:59789"/>
        <dbReference type="ChEBI" id="CHEBI:74506"/>
        <dbReference type="ChEBI" id="CHEBI:82748"/>
        <dbReference type="EC" id="2.1.1.199"/>
    </reaction>
</comment>
<protein>
    <recommendedName>
        <fullName evidence="6">Ribosomal RNA small subunit methyltransferase H</fullName>
        <ecNumber evidence="6">2.1.1.199</ecNumber>
    </recommendedName>
    <alternativeName>
        <fullName evidence="6">16S rRNA m(4)C1402 methyltransferase</fullName>
    </alternativeName>
    <alternativeName>
        <fullName evidence="6">rRNA (cytosine-N(4)-)-methyltransferase RsmH</fullName>
    </alternativeName>
</protein>
<dbReference type="eggNOG" id="COG0275">
    <property type="taxonomic scope" value="Bacteria"/>
</dbReference>
<dbReference type="HAMAP" id="MF_01007">
    <property type="entry name" value="16SrRNA_methyltr_H"/>
    <property type="match status" value="1"/>
</dbReference>
<sequence length="317" mass="35821">MQPYYHRSVMAEQVLEYLAPDSAGQLMIDGTLGEGGHSAAFLERFPDLTLVGLETDPNILSRAEGRLASFGDRVRLENTWFDDFLRSCPLAVRPDRILLDLGISVFHYQASDRGFSFRADEPLDMRLRPGQGESARDVVMLTPEKELADLIFRYGEERYSRRIARSLVERRKTESFATAAELAEAVFQAVPVAYRHGRIHPATKTFQALRIVVNDELNRLERALEGGVRCLQMGGRMGIITFHSLEDRMVKRFFRDLARSSIPAPESLKGAIEVQPVLRLVNKKPILADEKEVQENPPSRSAKLRVVEKIAEMPRSA</sequence>
<evidence type="ECO:0000256" key="1">
    <source>
        <dbReference type="ARBA" id="ARBA00010396"/>
    </source>
</evidence>
<dbReference type="InterPro" id="IPR023397">
    <property type="entry name" value="SAM-dep_MeTrfase_MraW_recog"/>
</dbReference>
<keyword evidence="5 6" id="KW-0949">S-adenosyl-L-methionine</keyword>
<dbReference type="Pfam" id="PF01795">
    <property type="entry name" value="Methyltransf_5"/>
    <property type="match status" value="1"/>
</dbReference>
<keyword evidence="4 6" id="KW-0808">Transferase</keyword>
<dbReference type="STRING" id="889378.Spiaf_2123"/>
<keyword evidence="3 6" id="KW-0489">Methyltransferase</keyword>
<evidence type="ECO:0000313" key="8">
    <source>
        <dbReference type="Proteomes" id="UP000007383"/>
    </source>
</evidence>
<evidence type="ECO:0000256" key="2">
    <source>
        <dbReference type="ARBA" id="ARBA00022552"/>
    </source>
</evidence>
<evidence type="ECO:0000256" key="3">
    <source>
        <dbReference type="ARBA" id="ARBA00022603"/>
    </source>
</evidence>
<dbReference type="SMR" id="H9UKX8"/>
<dbReference type="GO" id="GO:0071424">
    <property type="term" value="F:rRNA (cytosine-N4-)-methyltransferase activity"/>
    <property type="evidence" value="ECO:0007669"/>
    <property type="project" value="UniProtKB-UniRule"/>
</dbReference>
<evidence type="ECO:0000313" key="7">
    <source>
        <dbReference type="EMBL" id="AFG38171.1"/>
    </source>
</evidence>
<dbReference type="PANTHER" id="PTHR11265:SF0">
    <property type="entry name" value="12S RRNA N4-METHYLCYTIDINE METHYLTRANSFERASE"/>
    <property type="match status" value="1"/>
</dbReference>
<dbReference type="PANTHER" id="PTHR11265">
    <property type="entry name" value="S-ADENOSYL-METHYLTRANSFERASE MRAW"/>
    <property type="match status" value="1"/>
</dbReference>
<dbReference type="GO" id="GO:0005737">
    <property type="term" value="C:cytoplasm"/>
    <property type="evidence" value="ECO:0007669"/>
    <property type="project" value="UniProtKB-SubCell"/>
</dbReference>
<dbReference type="KEGG" id="sfc:Spiaf_2123"/>
<dbReference type="PATRIC" id="fig|889378.3.peg.2109"/>